<evidence type="ECO:0000256" key="2">
    <source>
        <dbReference type="ARBA" id="ARBA00023002"/>
    </source>
</evidence>
<keyword evidence="2" id="KW-0560">Oxidoreductase</keyword>
<evidence type="ECO:0000313" key="5">
    <source>
        <dbReference type="Proteomes" id="UP001154282"/>
    </source>
</evidence>
<dbReference type="EMBL" id="CAMGYJ010000006">
    <property type="protein sequence ID" value="CAI0431989.1"/>
    <property type="molecule type" value="Genomic_DNA"/>
</dbReference>
<organism evidence="4 5">
    <name type="scientific">Linum tenue</name>
    <dbReference type="NCBI Taxonomy" id="586396"/>
    <lineage>
        <taxon>Eukaryota</taxon>
        <taxon>Viridiplantae</taxon>
        <taxon>Streptophyta</taxon>
        <taxon>Embryophyta</taxon>
        <taxon>Tracheophyta</taxon>
        <taxon>Spermatophyta</taxon>
        <taxon>Magnoliopsida</taxon>
        <taxon>eudicotyledons</taxon>
        <taxon>Gunneridae</taxon>
        <taxon>Pentapetalae</taxon>
        <taxon>rosids</taxon>
        <taxon>fabids</taxon>
        <taxon>Malpighiales</taxon>
        <taxon>Linaceae</taxon>
        <taxon>Linum</taxon>
    </lineage>
</organism>
<dbReference type="Gene3D" id="3.40.50.720">
    <property type="entry name" value="NAD(P)-binding Rossmann-like Domain"/>
    <property type="match status" value="1"/>
</dbReference>
<proteinExistence type="inferred from homology"/>
<dbReference type="InterPro" id="IPR013154">
    <property type="entry name" value="ADH-like_N"/>
</dbReference>
<dbReference type="Proteomes" id="UP001154282">
    <property type="component" value="Unassembled WGS sequence"/>
</dbReference>
<name>A0AAV0LDW2_9ROSI</name>
<dbReference type="SUPFAM" id="SSF50129">
    <property type="entry name" value="GroES-like"/>
    <property type="match status" value="1"/>
</dbReference>
<feature type="non-terminal residue" evidence="4">
    <location>
        <position position="1"/>
    </location>
</feature>
<dbReference type="InterPro" id="IPR044626">
    <property type="entry name" value="AOR-like"/>
</dbReference>
<evidence type="ECO:0000259" key="3">
    <source>
        <dbReference type="Pfam" id="PF08240"/>
    </source>
</evidence>
<dbReference type="PANTHER" id="PTHR44573">
    <property type="entry name" value="NADPH-DEPENDENT ALKENAL/ONE OXIDOREDUCTASE, CHLOROPLASTIC"/>
    <property type="match status" value="1"/>
</dbReference>
<protein>
    <recommendedName>
        <fullName evidence="3">Alcohol dehydrogenase-like N-terminal domain-containing protein</fullName>
    </recommendedName>
</protein>
<keyword evidence="5" id="KW-1185">Reference proteome</keyword>
<sequence length="173" mass="18915">PKRTKFWSRSSPPLSTPVDFKRRQGKFQATDSALLTVPGYDVAGVVVKARSKVKEFEEGDEVYDDIHEKTLNGPKQIGSLAECTTVEEKLLALKFKGLDFAQADAFPLAIEKAYEGLERTGFSFGKSILVLNGTVSPLGFRFVVASNGEVMKKLNPYLDSGKVKAVIDPKGSN</sequence>
<dbReference type="AlphaFoldDB" id="A0AAV0LDW2"/>
<comment type="similarity">
    <text evidence="1">Belongs to the zinc-containing alcohol dehydrogenase family. Quinone oxidoreductase subfamily.</text>
</comment>
<dbReference type="PANTHER" id="PTHR44573:SF1">
    <property type="entry name" value="NADPH-DEPENDENT ALKENAL_ONE OXIDOREDUCTASE, CHLOROPLASTIC"/>
    <property type="match status" value="1"/>
</dbReference>
<evidence type="ECO:0000256" key="1">
    <source>
        <dbReference type="ARBA" id="ARBA00010371"/>
    </source>
</evidence>
<dbReference type="InterPro" id="IPR011032">
    <property type="entry name" value="GroES-like_sf"/>
</dbReference>
<dbReference type="Pfam" id="PF08240">
    <property type="entry name" value="ADH_N"/>
    <property type="match status" value="1"/>
</dbReference>
<dbReference type="Gene3D" id="3.90.180.10">
    <property type="entry name" value="Medium-chain alcohol dehydrogenases, catalytic domain"/>
    <property type="match status" value="1"/>
</dbReference>
<accession>A0AAV0LDW2</accession>
<comment type="caution">
    <text evidence="4">The sequence shown here is derived from an EMBL/GenBank/DDBJ whole genome shotgun (WGS) entry which is preliminary data.</text>
</comment>
<reference evidence="4" key="1">
    <citation type="submission" date="2022-08" db="EMBL/GenBank/DDBJ databases">
        <authorList>
            <person name="Gutierrez-Valencia J."/>
        </authorList>
    </citation>
    <scope>NUCLEOTIDE SEQUENCE</scope>
</reference>
<evidence type="ECO:0000313" key="4">
    <source>
        <dbReference type="EMBL" id="CAI0431989.1"/>
    </source>
</evidence>
<feature type="domain" description="Alcohol dehydrogenase-like N-terminal" evidence="3">
    <location>
        <begin position="17"/>
        <end position="91"/>
    </location>
</feature>
<dbReference type="GO" id="GO:0016628">
    <property type="term" value="F:oxidoreductase activity, acting on the CH-CH group of donors, NAD or NADP as acceptor"/>
    <property type="evidence" value="ECO:0007669"/>
    <property type="project" value="InterPro"/>
</dbReference>
<gene>
    <name evidence="4" type="ORF">LITE_LOCUS23236</name>
</gene>